<keyword evidence="4" id="KW-1185">Reference proteome</keyword>
<name>A0ABR7VLI8_VIRHA</name>
<proteinExistence type="predicted"/>
<evidence type="ECO:0000313" key="3">
    <source>
        <dbReference type="EMBL" id="MBD1222156.1"/>
    </source>
</evidence>
<evidence type="ECO:0000256" key="2">
    <source>
        <dbReference type="SAM" id="SignalP"/>
    </source>
</evidence>
<gene>
    <name evidence="3" type="ORF">IC602_06005</name>
</gene>
<feature type="compositionally biased region" description="Basic and acidic residues" evidence="1">
    <location>
        <begin position="46"/>
        <end position="69"/>
    </location>
</feature>
<dbReference type="Proteomes" id="UP000621631">
    <property type="component" value="Unassembled WGS sequence"/>
</dbReference>
<feature type="compositionally biased region" description="Polar residues" evidence="1">
    <location>
        <begin position="70"/>
        <end position="81"/>
    </location>
</feature>
<feature type="chain" id="PRO_5046108982" description="Lipoprotein" evidence="2">
    <location>
        <begin position="22"/>
        <end position="215"/>
    </location>
</feature>
<keyword evidence="2" id="KW-0732">Signal</keyword>
<organism evidence="3 4">
    <name type="scientific">Virgibacillus halodenitrificans</name>
    <name type="common">Bacillus halodenitrificans</name>
    <dbReference type="NCBI Taxonomy" id="1482"/>
    <lineage>
        <taxon>Bacteria</taxon>
        <taxon>Bacillati</taxon>
        <taxon>Bacillota</taxon>
        <taxon>Bacilli</taxon>
        <taxon>Bacillales</taxon>
        <taxon>Bacillaceae</taxon>
        <taxon>Virgibacillus</taxon>
    </lineage>
</organism>
<feature type="signal peptide" evidence="2">
    <location>
        <begin position="1"/>
        <end position="21"/>
    </location>
</feature>
<dbReference type="RefSeq" id="WP_189777537.1">
    <property type="nucleotide sequence ID" value="NZ_JACWEZ010000002.1"/>
</dbReference>
<evidence type="ECO:0000313" key="4">
    <source>
        <dbReference type="Proteomes" id="UP000621631"/>
    </source>
</evidence>
<protein>
    <recommendedName>
        <fullName evidence="5">Lipoprotein</fullName>
    </recommendedName>
</protein>
<dbReference type="EMBL" id="JACWEZ010000002">
    <property type="protein sequence ID" value="MBD1222156.1"/>
    <property type="molecule type" value="Genomic_DNA"/>
</dbReference>
<accession>A0ABR7VLI8</accession>
<sequence>MKMTKILIYLGIVLAVFTGCSNDTNEEAEADSPQANDESGSQDQAAGDKEKDESASEQEASTKENEQNLKDSASTDGADSNSSKEKKDILAPYSNEQIEYARVWRQLGPNQEVEELNVRHIPAGTKLNAKDDTSTVYPEDVIQLSGVRLVDGSVTYSGNGDGTINVYDIPLRWDGVYPAGEKFYNDLLENNEQIAIDPGKDKEIAELIKRIQMQN</sequence>
<feature type="region of interest" description="Disordered" evidence="1">
    <location>
        <begin position="23"/>
        <end position="90"/>
    </location>
</feature>
<feature type="compositionally biased region" description="Polar residues" evidence="1">
    <location>
        <begin position="33"/>
        <end position="44"/>
    </location>
</feature>
<comment type="caution">
    <text evidence="3">The sequence shown here is derived from an EMBL/GenBank/DDBJ whole genome shotgun (WGS) entry which is preliminary data.</text>
</comment>
<evidence type="ECO:0008006" key="5">
    <source>
        <dbReference type="Google" id="ProtNLM"/>
    </source>
</evidence>
<reference evidence="3 4" key="1">
    <citation type="submission" date="2020-09" db="EMBL/GenBank/DDBJ databases">
        <title>Draft Genome Sequences of Oil-Oxidizing Bacteria Halomonas titanicae, Marinobacter lutaoensis, and Virgibacillus halodenitrificans Isolated from Highly Saline Environments.</title>
        <authorList>
            <person name="Grouzdev D.S."/>
            <person name="Sokolova D.S."/>
            <person name="Semenova E.M."/>
            <person name="Borzenkov I.A."/>
            <person name="Bidzhieva S.K."/>
            <person name="Poltaraus A.B."/>
            <person name="Nazina T.N."/>
        </authorList>
    </citation>
    <scope>NUCLEOTIDE SEQUENCE [LARGE SCALE GENOMIC DNA]</scope>
    <source>
        <strain evidence="3 4">VKM B-3472D</strain>
    </source>
</reference>
<evidence type="ECO:0000256" key="1">
    <source>
        <dbReference type="SAM" id="MobiDB-lite"/>
    </source>
</evidence>
<dbReference type="PROSITE" id="PS51257">
    <property type="entry name" value="PROKAR_LIPOPROTEIN"/>
    <property type="match status" value="1"/>
</dbReference>